<name>A0A6P8IBY9_ACTTE</name>
<sequence>METKPGKKRISGRVGCLLLKSKVIRPKRFFLSSRRLYVYPRHCYPSELSSRVISIHFIMASERVLTLCLFLVCCLTIVYCKKIDFKFCISKSDFYQMLMRECGVIVRKSIIDASNPVETSLNARSFLRGRQFKRGESGEPSRPTDYIEECCIEGCRTEEVMEYC</sequence>
<reference evidence="2" key="1">
    <citation type="submission" date="2025-08" db="UniProtKB">
        <authorList>
            <consortium name="RefSeq"/>
        </authorList>
    </citation>
    <scope>IDENTIFICATION</scope>
    <source>
        <tissue evidence="2">Tentacle</tissue>
    </source>
</reference>
<dbReference type="OrthoDB" id="5979920at2759"/>
<evidence type="ECO:0000313" key="2">
    <source>
        <dbReference type="RefSeq" id="XP_031564926.1"/>
    </source>
</evidence>
<dbReference type="RefSeq" id="XP_031564926.1">
    <property type="nucleotide sequence ID" value="XM_031709066.1"/>
</dbReference>
<dbReference type="KEGG" id="aten:116300241"/>
<dbReference type="AlphaFoldDB" id="A0A6P8IBY9"/>
<gene>
    <name evidence="2" type="primary">LOC116300241</name>
</gene>
<evidence type="ECO:0000313" key="1">
    <source>
        <dbReference type="Proteomes" id="UP000515163"/>
    </source>
</evidence>
<organism evidence="1 2">
    <name type="scientific">Actinia tenebrosa</name>
    <name type="common">Australian red waratah sea anemone</name>
    <dbReference type="NCBI Taxonomy" id="6105"/>
    <lineage>
        <taxon>Eukaryota</taxon>
        <taxon>Metazoa</taxon>
        <taxon>Cnidaria</taxon>
        <taxon>Anthozoa</taxon>
        <taxon>Hexacorallia</taxon>
        <taxon>Actiniaria</taxon>
        <taxon>Actiniidae</taxon>
        <taxon>Actinia</taxon>
    </lineage>
</organism>
<accession>A0A6P8IBY9</accession>
<proteinExistence type="predicted"/>
<dbReference type="GeneID" id="116300241"/>
<protein>
    <submittedName>
        <fullName evidence="2">Uncharacterized protein LOC116300241 isoform X1</fullName>
    </submittedName>
</protein>
<keyword evidence="1" id="KW-1185">Reference proteome</keyword>
<dbReference type="Proteomes" id="UP000515163">
    <property type="component" value="Unplaced"/>
</dbReference>